<comment type="caution">
    <text evidence="5">The sequence shown here is derived from an EMBL/GenBank/DDBJ whole genome shotgun (WGS) entry which is preliminary data.</text>
</comment>
<dbReference type="RefSeq" id="WP_282332217.1">
    <property type="nucleotide sequence ID" value="NZ_JASBRG010000001.1"/>
</dbReference>
<evidence type="ECO:0000313" key="5">
    <source>
        <dbReference type="EMBL" id="MDI3318143.1"/>
    </source>
</evidence>
<dbReference type="PANTHER" id="PTHR47893:SF1">
    <property type="entry name" value="REGULATORY PROTEIN PCHR"/>
    <property type="match status" value="1"/>
</dbReference>
<accession>A0ABT6R6E8</accession>
<dbReference type="SUPFAM" id="SSF46689">
    <property type="entry name" value="Homeodomain-like"/>
    <property type="match status" value="1"/>
</dbReference>
<keyword evidence="1" id="KW-0805">Transcription regulation</keyword>
<dbReference type="PANTHER" id="PTHR47893">
    <property type="entry name" value="REGULATORY PROTEIN PCHR"/>
    <property type="match status" value="1"/>
</dbReference>
<keyword evidence="6" id="KW-1185">Reference proteome</keyword>
<dbReference type="PROSITE" id="PS01124">
    <property type="entry name" value="HTH_ARAC_FAMILY_2"/>
    <property type="match status" value="1"/>
</dbReference>
<dbReference type="Proteomes" id="UP001226434">
    <property type="component" value="Unassembled WGS sequence"/>
</dbReference>
<reference evidence="5 6" key="1">
    <citation type="submission" date="2023-05" db="EMBL/GenBank/DDBJ databases">
        <title>Genome sequence of Pinibacter sp. MAH-24.</title>
        <authorList>
            <person name="Huq M.A."/>
        </authorList>
    </citation>
    <scope>NUCLEOTIDE SEQUENCE [LARGE SCALE GENOMIC DNA]</scope>
    <source>
        <strain evidence="5 6">MAH-24</strain>
    </source>
</reference>
<organism evidence="5 6">
    <name type="scientific">Pinibacter soli</name>
    <dbReference type="NCBI Taxonomy" id="3044211"/>
    <lineage>
        <taxon>Bacteria</taxon>
        <taxon>Pseudomonadati</taxon>
        <taxon>Bacteroidota</taxon>
        <taxon>Chitinophagia</taxon>
        <taxon>Chitinophagales</taxon>
        <taxon>Chitinophagaceae</taxon>
        <taxon>Pinibacter</taxon>
    </lineage>
</organism>
<keyword evidence="3" id="KW-0804">Transcription</keyword>
<evidence type="ECO:0000259" key="4">
    <source>
        <dbReference type="PROSITE" id="PS01124"/>
    </source>
</evidence>
<proteinExistence type="predicted"/>
<dbReference type="SMART" id="SM00342">
    <property type="entry name" value="HTH_ARAC"/>
    <property type="match status" value="1"/>
</dbReference>
<dbReference type="Pfam" id="PF12833">
    <property type="entry name" value="HTH_18"/>
    <property type="match status" value="1"/>
</dbReference>
<evidence type="ECO:0000256" key="3">
    <source>
        <dbReference type="ARBA" id="ARBA00023163"/>
    </source>
</evidence>
<evidence type="ECO:0000256" key="2">
    <source>
        <dbReference type="ARBA" id="ARBA00023125"/>
    </source>
</evidence>
<dbReference type="InterPro" id="IPR009057">
    <property type="entry name" value="Homeodomain-like_sf"/>
</dbReference>
<sequence>MKIQFRKDDISNRWLSDVVSRMNETLNTHIIIENNRMIFPPDIAEGTCSYHKLSADVEISIVDLTTKSPLVFERLATKNDLFYTMHINCSPHPVDHFVNGKKHKIGGTANSGIYWSSSDVPFAFKIEPDKKFQAVFICISKEYLQSILWDSDSPIGVCTIKNKMERVCVLKANGDYECDLDKGIERCIINKDEHIIASSLYCSLGTAKYNLVQEIIRFDKDSTVPEKIVIKGDVLKILALFIKKVASEKKKQSENKMQFGDAARIMTIKKTIDEGAHFKHFSLEELARLVGMSKTKMKVKFKEIVGTSVYKYYIDIRMQRAKDMLYSNPRSITTLAYEMGFKTVSHFSQLYKKYHGINPNSIIVENRKNYF</sequence>
<evidence type="ECO:0000313" key="6">
    <source>
        <dbReference type="Proteomes" id="UP001226434"/>
    </source>
</evidence>
<dbReference type="InterPro" id="IPR053142">
    <property type="entry name" value="PchR_regulatory_protein"/>
</dbReference>
<dbReference type="InterPro" id="IPR018062">
    <property type="entry name" value="HTH_AraC-typ_CS"/>
</dbReference>
<dbReference type="PROSITE" id="PS00041">
    <property type="entry name" value="HTH_ARAC_FAMILY_1"/>
    <property type="match status" value="1"/>
</dbReference>
<dbReference type="InterPro" id="IPR018060">
    <property type="entry name" value="HTH_AraC"/>
</dbReference>
<keyword evidence="2" id="KW-0238">DNA-binding</keyword>
<protein>
    <submittedName>
        <fullName evidence="5">Helix-turn-helix transcriptional regulator</fullName>
    </submittedName>
</protein>
<dbReference type="EMBL" id="JASBRG010000001">
    <property type="protein sequence ID" value="MDI3318143.1"/>
    <property type="molecule type" value="Genomic_DNA"/>
</dbReference>
<evidence type="ECO:0000256" key="1">
    <source>
        <dbReference type="ARBA" id="ARBA00023015"/>
    </source>
</evidence>
<gene>
    <name evidence="5" type="ORF">QJ048_00065</name>
</gene>
<feature type="domain" description="HTH araC/xylS-type" evidence="4">
    <location>
        <begin position="266"/>
        <end position="365"/>
    </location>
</feature>
<dbReference type="Gene3D" id="1.10.10.60">
    <property type="entry name" value="Homeodomain-like"/>
    <property type="match status" value="2"/>
</dbReference>
<name>A0ABT6R6E8_9BACT</name>